<dbReference type="PROSITE" id="PS00108">
    <property type="entry name" value="PROTEIN_KINASE_ST"/>
    <property type="match status" value="1"/>
</dbReference>
<keyword evidence="12" id="KW-1133">Transmembrane helix</keyword>
<evidence type="ECO:0000256" key="6">
    <source>
        <dbReference type="ARBA" id="ARBA00022777"/>
    </source>
</evidence>
<dbReference type="EMBL" id="JBHSJD010000007">
    <property type="protein sequence ID" value="MFC5022588.1"/>
    <property type="molecule type" value="Genomic_DNA"/>
</dbReference>
<dbReference type="InterPro" id="IPR008271">
    <property type="entry name" value="Ser/Thr_kinase_AS"/>
</dbReference>
<keyword evidence="2" id="KW-0723">Serine/threonine-protein kinase</keyword>
<feature type="compositionally biased region" description="Gly residues" evidence="11">
    <location>
        <begin position="649"/>
        <end position="660"/>
    </location>
</feature>
<evidence type="ECO:0000256" key="12">
    <source>
        <dbReference type="SAM" id="Phobius"/>
    </source>
</evidence>
<accession>A0ABV9XF39</accession>
<dbReference type="InterPro" id="IPR017441">
    <property type="entry name" value="Protein_kinase_ATP_BS"/>
</dbReference>
<keyword evidence="16" id="KW-1185">Reference proteome</keyword>
<evidence type="ECO:0000256" key="10">
    <source>
        <dbReference type="PROSITE-ProRule" id="PRU10141"/>
    </source>
</evidence>
<dbReference type="PROSITE" id="PS00107">
    <property type="entry name" value="PROTEIN_KINASE_ATP"/>
    <property type="match status" value="1"/>
</dbReference>
<gene>
    <name evidence="15" type="primary">pknB</name>
    <name evidence="15" type="ORF">ACFPM3_10635</name>
</gene>
<evidence type="ECO:0000256" key="11">
    <source>
        <dbReference type="SAM" id="MobiDB-lite"/>
    </source>
</evidence>
<feature type="domain" description="Protein kinase" evidence="13">
    <location>
        <begin position="11"/>
        <end position="277"/>
    </location>
</feature>
<feature type="region of interest" description="Disordered" evidence="11">
    <location>
        <begin position="413"/>
        <end position="436"/>
    </location>
</feature>
<dbReference type="PANTHER" id="PTHR43289:SF6">
    <property type="entry name" value="SERINE_THREONINE-PROTEIN KINASE NEKL-3"/>
    <property type="match status" value="1"/>
</dbReference>
<dbReference type="PANTHER" id="PTHR43289">
    <property type="entry name" value="MITOGEN-ACTIVATED PROTEIN KINASE KINASE KINASE 20-RELATED"/>
    <property type="match status" value="1"/>
</dbReference>
<feature type="domain" description="PASTA" evidence="14">
    <location>
        <begin position="516"/>
        <end position="581"/>
    </location>
</feature>
<evidence type="ECO:0000259" key="13">
    <source>
        <dbReference type="PROSITE" id="PS50011"/>
    </source>
</evidence>
<dbReference type="InterPro" id="IPR011009">
    <property type="entry name" value="Kinase-like_dom_sf"/>
</dbReference>
<dbReference type="SMART" id="SM00220">
    <property type="entry name" value="S_TKc"/>
    <property type="match status" value="1"/>
</dbReference>
<keyword evidence="4" id="KW-0677">Repeat</keyword>
<evidence type="ECO:0000256" key="9">
    <source>
        <dbReference type="ARBA" id="ARBA00048679"/>
    </source>
</evidence>
<dbReference type="SUPFAM" id="SSF56112">
    <property type="entry name" value="Protein kinase-like (PK-like)"/>
    <property type="match status" value="1"/>
</dbReference>
<feature type="region of interest" description="Disordered" evidence="11">
    <location>
        <begin position="319"/>
        <end position="349"/>
    </location>
</feature>
<feature type="domain" description="PASTA" evidence="14">
    <location>
        <begin position="451"/>
        <end position="515"/>
    </location>
</feature>
<proteinExistence type="predicted"/>
<feature type="transmembrane region" description="Helical" evidence="12">
    <location>
        <begin position="352"/>
        <end position="372"/>
    </location>
</feature>
<sequence>MEEPRRLGGRYELGSVLGRGGMAEVYLAHDTRLGRTVAVKTLRADLARDPSFQARFRREAQSAASLNHPAIVAVYDTGEDYVDNISIPYIVMEYVDGSTLRELLHSGRKLLPERTLEMTVGILQALEYSHRAGIVHRDIKPANVMLTRTGQVKVMDFGIARAMGDAGMTMTQTAAVIGTAQYLSPEQAKGETVDARSDLYSTGCLLYELLTVRPPFVGDSPVAVAYQHVREEPQPPSNFDPEITPEMDAIVLKALVKDPDYRYQSADEMRADIEACLDGQPVAAAAAMGMGSMGAPGGYGYPHPDQPTTAMHAADPAAQTSMLPPMNPDDGGYGYDDRSGGRRRQPQKKSNLSTILLILAGILVLVGAILIGKSVFGKDDGPRQVTVPNLVGQPYDTEGQRLAKNAHVKLAKKGEEPCDQPKGSICSQDPEADGKATMNEGETITVVVSAGAPKILVPNVVEQSEESATADLKSAGFKVKVDREESDKEPGTVIRQNPKGNSEQEKGTEITITVATQGKVSVPPVVGNQFDQAKQQLETLGFQVVREDVDDQQPANTVIGQTPGGGERVEKGSQVTLKVSKGPQQQQVQVPQLFGQTLGQAKQTLAAHGLTIGNIDGPNDDNAFVVDQDPKNGKPAPAGSAVNVKTQALGGGNSNGGNGGDDGDNSGFFGGATGAVLRTEQE</sequence>
<name>A0ABV9XF39_9ACTN</name>
<evidence type="ECO:0000256" key="1">
    <source>
        <dbReference type="ARBA" id="ARBA00012513"/>
    </source>
</evidence>
<keyword evidence="3" id="KW-0808">Transferase</keyword>
<keyword evidence="5 10" id="KW-0547">Nucleotide-binding</keyword>
<feature type="domain" description="PASTA" evidence="14">
    <location>
        <begin position="584"/>
        <end position="648"/>
    </location>
</feature>
<dbReference type="Pfam" id="PF00069">
    <property type="entry name" value="Pkinase"/>
    <property type="match status" value="1"/>
</dbReference>
<feature type="compositionally biased region" description="Basic and acidic residues" evidence="11">
    <location>
        <begin position="481"/>
        <end position="490"/>
    </location>
</feature>
<dbReference type="SMART" id="SM00740">
    <property type="entry name" value="PASTA"/>
    <property type="match status" value="4"/>
</dbReference>
<evidence type="ECO:0000313" key="15">
    <source>
        <dbReference type="EMBL" id="MFC5022588.1"/>
    </source>
</evidence>
<keyword evidence="12" id="KW-0472">Membrane</keyword>
<keyword evidence="6 15" id="KW-0418">Kinase</keyword>
<dbReference type="CDD" id="cd06577">
    <property type="entry name" value="PASTA_pknB"/>
    <property type="match status" value="4"/>
</dbReference>
<dbReference type="Gene3D" id="1.10.510.10">
    <property type="entry name" value="Transferase(Phosphotransferase) domain 1"/>
    <property type="match status" value="1"/>
</dbReference>
<evidence type="ECO:0000256" key="4">
    <source>
        <dbReference type="ARBA" id="ARBA00022737"/>
    </source>
</evidence>
<feature type="domain" description="PASTA" evidence="14">
    <location>
        <begin position="381"/>
        <end position="450"/>
    </location>
</feature>
<comment type="catalytic activity">
    <reaction evidence="8">
        <text>L-threonyl-[protein] + ATP = O-phospho-L-threonyl-[protein] + ADP + H(+)</text>
        <dbReference type="Rhea" id="RHEA:46608"/>
        <dbReference type="Rhea" id="RHEA-COMP:11060"/>
        <dbReference type="Rhea" id="RHEA-COMP:11605"/>
        <dbReference type="ChEBI" id="CHEBI:15378"/>
        <dbReference type="ChEBI" id="CHEBI:30013"/>
        <dbReference type="ChEBI" id="CHEBI:30616"/>
        <dbReference type="ChEBI" id="CHEBI:61977"/>
        <dbReference type="ChEBI" id="CHEBI:456216"/>
        <dbReference type="EC" id="2.7.11.1"/>
    </reaction>
</comment>
<dbReference type="NCBIfam" id="NF033483">
    <property type="entry name" value="PknB_PASTA_kin"/>
    <property type="match status" value="1"/>
</dbReference>
<feature type="region of interest" description="Disordered" evidence="11">
    <location>
        <begin position="481"/>
        <end position="507"/>
    </location>
</feature>
<dbReference type="Pfam" id="PF03793">
    <property type="entry name" value="PASTA"/>
    <property type="match status" value="4"/>
</dbReference>
<keyword evidence="12" id="KW-0812">Transmembrane</keyword>
<evidence type="ECO:0000256" key="5">
    <source>
        <dbReference type="ARBA" id="ARBA00022741"/>
    </source>
</evidence>
<dbReference type="InterPro" id="IPR005543">
    <property type="entry name" value="PASTA_dom"/>
</dbReference>
<dbReference type="Gene3D" id="3.30.10.20">
    <property type="match status" value="4"/>
</dbReference>
<evidence type="ECO:0000256" key="2">
    <source>
        <dbReference type="ARBA" id="ARBA00022527"/>
    </source>
</evidence>
<evidence type="ECO:0000256" key="8">
    <source>
        <dbReference type="ARBA" id="ARBA00047899"/>
    </source>
</evidence>
<dbReference type="Proteomes" id="UP001595829">
    <property type="component" value="Unassembled WGS sequence"/>
</dbReference>
<evidence type="ECO:0000256" key="7">
    <source>
        <dbReference type="ARBA" id="ARBA00022840"/>
    </source>
</evidence>
<dbReference type="Gene3D" id="3.30.200.20">
    <property type="entry name" value="Phosphorylase Kinase, domain 1"/>
    <property type="match status" value="1"/>
</dbReference>
<feature type="binding site" evidence="10">
    <location>
        <position position="40"/>
    </location>
    <ligand>
        <name>ATP</name>
        <dbReference type="ChEBI" id="CHEBI:30616"/>
    </ligand>
</feature>
<dbReference type="CDD" id="cd14014">
    <property type="entry name" value="STKc_PknB_like"/>
    <property type="match status" value="1"/>
</dbReference>
<dbReference type="GO" id="GO:0016301">
    <property type="term" value="F:kinase activity"/>
    <property type="evidence" value="ECO:0007669"/>
    <property type="project" value="UniProtKB-KW"/>
</dbReference>
<protein>
    <recommendedName>
        <fullName evidence="1">non-specific serine/threonine protein kinase</fullName>
        <ecNumber evidence="1">2.7.11.1</ecNumber>
    </recommendedName>
</protein>
<evidence type="ECO:0000313" key="16">
    <source>
        <dbReference type="Proteomes" id="UP001595829"/>
    </source>
</evidence>
<reference evidence="16" key="1">
    <citation type="journal article" date="2019" name="Int. J. Syst. Evol. Microbiol.">
        <title>The Global Catalogue of Microorganisms (GCM) 10K type strain sequencing project: providing services to taxonomists for standard genome sequencing and annotation.</title>
        <authorList>
            <consortium name="The Broad Institute Genomics Platform"/>
            <consortium name="The Broad Institute Genome Sequencing Center for Infectious Disease"/>
            <person name="Wu L."/>
            <person name="Ma J."/>
        </authorList>
    </citation>
    <scope>NUCLEOTIDE SEQUENCE [LARGE SCALE GENOMIC DNA]</scope>
    <source>
        <strain evidence="16">CGMCC 4.1648</strain>
    </source>
</reference>
<dbReference type="PROSITE" id="PS51178">
    <property type="entry name" value="PASTA"/>
    <property type="match status" value="4"/>
</dbReference>
<organism evidence="15 16">
    <name type="scientific">Streptomyces coeruleoprunus</name>
    <dbReference type="NCBI Taxonomy" id="285563"/>
    <lineage>
        <taxon>Bacteria</taxon>
        <taxon>Bacillati</taxon>
        <taxon>Actinomycetota</taxon>
        <taxon>Actinomycetes</taxon>
        <taxon>Kitasatosporales</taxon>
        <taxon>Streptomycetaceae</taxon>
        <taxon>Streptomyces</taxon>
    </lineage>
</organism>
<keyword evidence="7 10" id="KW-0067">ATP-binding</keyword>
<comment type="caution">
    <text evidence="15">The sequence shown here is derived from an EMBL/GenBank/DDBJ whole genome shotgun (WGS) entry which is preliminary data.</text>
</comment>
<dbReference type="PROSITE" id="PS50011">
    <property type="entry name" value="PROTEIN_KINASE_DOM"/>
    <property type="match status" value="1"/>
</dbReference>
<dbReference type="EC" id="2.7.11.1" evidence="1"/>
<feature type="region of interest" description="Disordered" evidence="11">
    <location>
        <begin position="627"/>
        <end position="682"/>
    </location>
</feature>
<evidence type="ECO:0000256" key="3">
    <source>
        <dbReference type="ARBA" id="ARBA00022679"/>
    </source>
</evidence>
<dbReference type="RefSeq" id="WP_345690722.1">
    <property type="nucleotide sequence ID" value="NZ_BAABIT010000001.1"/>
</dbReference>
<dbReference type="InterPro" id="IPR000719">
    <property type="entry name" value="Prot_kinase_dom"/>
</dbReference>
<comment type="catalytic activity">
    <reaction evidence="9">
        <text>L-seryl-[protein] + ATP = O-phospho-L-seryl-[protein] + ADP + H(+)</text>
        <dbReference type="Rhea" id="RHEA:17989"/>
        <dbReference type="Rhea" id="RHEA-COMP:9863"/>
        <dbReference type="Rhea" id="RHEA-COMP:11604"/>
        <dbReference type="ChEBI" id="CHEBI:15378"/>
        <dbReference type="ChEBI" id="CHEBI:29999"/>
        <dbReference type="ChEBI" id="CHEBI:30616"/>
        <dbReference type="ChEBI" id="CHEBI:83421"/>
        <dbReference type="ChEBI" id="CHEBI:456216"/>
        <dbReference type="EC" id="2.7.11.1"/>
    </reaction>
</comment>
<evidence type="ECO:0000259" key="14">
    <source>
        <dbReference type="PROSITE" id="PS51178"/>
    </source>
</evidence>